<keyword evidence="2" id="KW-1185">Reference proteome</keyword>
<dbReference type="Gene3D" id="3.40.190.10">
    <property type="entry name" value="Periplasmic binding protein-like II"/>
    <property type="match status" value="2"/>
</dbReference>
<protein>
    <recommendedName>
        <fullName evidence="3">LysR substrate-binding domain-containing protein</fullName>
    </recommendedName>
</protein>
<name>A0A7H1N5D0_9PROT</name>
<dbReference type="RefSeq" id="WP_190261377.1">
    <property type="nucleotide sequence ID" value="NZ_CP053923.1"/>
</dbReference>
<accession>A0A7H1N5D0</accession>
<reference evidence="1 2" key="1">
    <citation type="submission" date="2020-05" db="EMBL/GenBank/DDBJ databases">
        <title>Complete closed genome sequence of Defluviicoccus vanus.</title>
        <authorList>
            <person name="Bessarab I."/>
            <person name="Arumugam K."/>
            <person name="Maszenan A.M."/>
            <person name="Seviour R.J."/>
            <person name="Williams R.B."/>
        </authorList>
    </citation>
    <scope>NUCLEOTIDE SEQUENCE [LARGE SCALE GENOMIC DNA]</scope>
    <source>
        <strain evidence="1 2">Ben 114</strain>
    </source>
</reference>
<evidence type="ECO:0000313" key="1">
    <source>
        <dbReference type="EMBL" id="QNT70916.1"/>
    </source>
</evidence>
<dbReference type="KEGG" id="dvn:HQ394_18360"/>
<evidence type="ECO:0000313" key="2">
    <source>
        <dbReference type="Proteomes" id="UP000516369"/>
    </source>
</evidence>
<dbReference type="AlphaFoldDB" id="A0A7H1N5D0"/>
<gene>
    <name evidence="1" type="ORF">HQ394_18360</name>
</gene>
<dbReference type="Proteomes" id="UP000516369">
    <property type="component" value="Chromosome"/>
</dbReference>
<dbReference type="EMBL" id="CP053923">
    <property type="protein sequence ID" value="QNT70916.1"/>
    <property type="molecule type" value="Genomic_DNA"/>
</dbReference>
<proteinExistence type="predicted"/>
<organism evidence="1 2">
    <name type="scientific">Defluviicoccus vanus</name>
    <dbReference type="NCBI Taxonomy" id="111831"/>
    <lineage>
        <taxon>Bacteria</taxon>
        <taxon>Pseudomonadati</taxon>
        <taxon>Pseudomonadota</taxon>
        <taxon>Alphaproteobacteria</taxon>
        <taxon>Rhodospirillales</taxon>
        <taxon>Rhodospirillaceae</taxon>
        <taxon>Defluviicoccus</taxon>
    </lineage>
</organism>
<sequence length="77" mass="8628">MNSDLMPALSLTATHHLATDVAVRPFSARDARRNIGLVWRRSSSRLAEMQHLASFIRQHLPANVTAIEEPVDSRACY</sequence>
<evidence type="ECO:0008006" key="3">
    <source>
        <dbReference type="Google" id="ProtNLM"/>
    </source>
</evidence>